<dbReference type="GO" id="GO:0043226">
    <property type="term" value="C:organelle"/>
    <property type="evidence" value="ECO:0007669"/>
    <property type="project" value="UniProtKB-ARBA"/>
</dbReference>
<dbReference type="Pfam" id="PF25610">
    <property type="entry name" value="HR1_TOCA"/>
    <property type="match status" value="1"/>
</dbReference>
<dbReference type="SUPFAM" id="SSF50044">
    <property type="entry name" value="SH3-domain"/>
    <property type="match status" value="1"/>
</dbReference>
<evidence type="ECO:0000256" key="7">
    <source>
        <dbReference type="PROSITE-ProRule" id="PRU00192"/>
    </source>
</evidence>
<evidence type="ECO:0000256" key="6">
    <source>
        <dbReference type="ARBA" id="ARBA00023212"/>
    </source>
</evidence>
<dbReference type="GO" id="GO:0005886">
    <property type="term" value="C:plasma membrane"/>
    <property type="evidence" value="ECO:0007669"/>
    <property type="project" value="TreeGrafter"/>
</dbReference>
<evidence type="ECO:0000256" key="8">
    <source>
        <dbReference type="PROSITE-ProRule" id="PRU01077"/>
    </source>
</evidence>
<keyword evidence="6" id="KW-0206">Cytoskeleton</keyword>
<dbReference type="SUPFAM" id="SSF46585">
    <property type="entry name" value="HR1 repeat"/>
    <property type="match status" value="1"/>
</dbReference>
<protein>
    <submittedName>
        <fullName evidence="11">Nostrin</fullName>
    </submittedName>
</protein>
<feature type="domain" description="SH3" evidence="9">
    <location>
        <begin position="479"/>
        <end position="536"/>
    </location>
</feature>
<dbReference type="InterPro" id="IPR057870">
    <property type="entry name" value="HR1_TOCA"/>
</dbReference>
<dbReference type="InterPro" id="IPR036274">
    <property type="entry name" value="HR1_rpt_sf"/>
</dbReference>
<keyword evidence="5 8" id="KW-0175">Coiled coil</keyword>
<evidence type="ECO:0000256" key="4">
    <source>
        <dbReference type="ARBA" id="ARBA00022553"/>
    </source>
</evidence>
<dbReference type="InterPro" id="IPR031160">
    <property type="entry name" value="F_BAR_dom"/>
</dbReference>
<dbReference type="CDD" id="cd11823">
    <property type="entry name" value="SH3_Nostrin"/>
    <property type="match status" value="1"/>
</dbReference>
<dbReference type="InterPro" id="IPR035656">
    <property type="entry name" value="Nostrin_SH3"/>
</dbReference>
<dbReference type="PROSITE" id="PS51741">
    <property type="entry name" value="F_BAR"/>
    <property type="match status" value="1"/>
</dbReference>
<name>A0A210Q322_MIZYE</name>
<keyword evidence="4" id="KW-0597">Phosphoprotein</keyword>
<dbReference type="AlphaFoldDB" id="A0A210Q322"/>
<dbReference type="OrthoDB" id="28357at2759"/>
<dbReference type="GO" id="GO:0005737">
    <property type="term" value="C:cytoplasm"/>
    <property type="evidence" value="ECO:0007669"/>
    <property type="project" value="TreeGrafter"/>
</dbReference>
<proteinExistence type="predicted"/>
<dbReference type="InterPro" id="IPR036028">
    <property type="entry name" value="SH3-like_dom_sf"/>
</dbReference>
<dbReference type="PRINTS" id="PR00452">
    <property type="entry name" value="SH3DOMAIN"/>
</dbReference>
<comment type="subcellular location">
    <subcellularLocation>
        <location evidence="1">Cytoplasm</location>
        <location evidence="1">Cytoskeleton</location>
    </subcellularLocation>
</comment>
<dbReference type="SMART" id="SM00326">
    <property type="entry name" value="SH3"/>
    <property type="match status" value="1"/>
</dbReference>
<dbReference type="SUPFAM" id="SSF103657">
    <property type="entry name" value="BAR/IMD domain-like"/>
    <property type="match status" value="1"/>
</dbReference>
<evidence type="ECO:0000259" key="10">
    <source>
        <dbReference type="PROSITE" id="PS51741"/>
    </source>
</evidence>
<dbReference type="InterPro" id="IPR027267">
    <property type="entry name" value="AH/BAR_dom_sf"/>
</dbReference>
<evidence type="ECO:0000313" key="12">
    <source>
        <dbReference type="Proteomes" id="UP000242188"/>
    </source>
</evidence>
<dbReference type="PANTHER" id="PTHR23065:SF7">
    <property type="entry name" value="NOSTRIN, ISOFORM H"/>
    <property type="match status" value="1"/>
</dbReference>
<dbReference type="EMBL" id="NEDP02005159">
    <property type="protein sequence ID" value="OWF43136.1"/>
    <property type="molecule type" value="Genomic_DNA"/>
</dbReference>
<dbReference type="Proteomes" id="UP000242188">
    <property type="component" value="Unassembled WGS sequence"/>
</dbReference>
<organism evidence="11 12">
    <name type="scientific">Mizuhopecten yessoensis</name>
    <name type="common">Japanese scallop</name>
    <name type="synonym">Patinopecten yessoensis</name>
    <dbReference type="NCBI Taxonomy" id="6573"/>
    <lineage>
        <taxon>Eukaryota</taxon>
        <taxon>Metazoa</taxon>
        <taxon>Spiralia</taxon>
        <taxon>Lophotrochozoa</taxon>
        <taxon>Mollusca</taxon>
        <taxon>Bivalvia</taxon>
        <taxon>Autobranchia</taxon>
        <taxon>Pteriomorphia</taxon>
        <taxon>Pectinida</taxon>
        <taxon>Pectinoidea</taxon>
        <taxon>Pectinidae</taxon>
        <taxon>Mizuhopecten</taxon>
    </lineage>
</organism>
<evidence type="ECO:0000256" key="2">
    <source>
        <dbReference type="ARBA" id="ARBA00022443"/>
    </source>
</evidence>
<sequence length="536" mass="60769">MVRNGTVTVVSTDYLNSGFTDIHDVTVATPNMSLFRTSFRGLNGFEELRKYIKQGCEFCKDVSIILAERAELEQTYAKGLAKLAAKLTKSSSNTIGTLANGWKAVSVTMEQEAELHKNLSTALQEEISKPIKHLMDSQHKARKPIEVAVDKSLKTLTDRRAEEYKAKRGTYAVAKDREKGEETLSEARAGKGKFSEKEMSKLDKKCEQAAKMLRKADKDYCELCEKAEAARQEWDFSVCKGSAQLQTLEEERINKMSEYLNQYNSHISVLGPRLTQSCDRLHEAVISVDLQSDLRTIVQQKGSTQTTPEQILLDCYSEDMQFSMKGERRKNCLQNYLLYLRQAIERERKGREGVEKLVEVYKQRPNFADQDAQDDAKQRLSQVTFMMNFLEASHFKMASVLAKLEGQQKLTHKFSQYIETARDKQSIPISTLKLPMNLALEGSSGYDVTSVTVGALASQGGDTYEDFDDDEFDEIGETHVIGRCKVMYEYCPSQNDELPIQPGDLINIYEKQPDGWWQGELRGRVGIFPATYVQEV</sequence>
<dbReference type="InterPro" id="IPR001060">
    <property type="entry name" value="FCH_dom"/>
</dbReference>
<dbReference type="InterPro" id="IPR001452">
    <property type="entry name" value="SH3_domain"/>
</dbReference>
<evidence type="ECO:0000256" key="5">
    <source>
        <dbReference type="ARBA" id="ARBA00023054"/>
    </source>
</evidence>
<dbReference type="PANTHER" id="PTHR23065">
    <property type="entry name" value="PROLINE-SERINE-THREONINE PHOSPHATASE INTERACTING PROTEIN 1"/>
    <property type="match status" value="1"/>
</dbReference>
<reference evidence="11 12" key="1">
    <citation type="journal article" date="2017" name="Nat. Ecol. Evol.">
        <title>Scallop genome provides insights into evolution of bilaterian karyotype and development.</title>
        <authorList>
            <person name="Wang S."/>
            <person name="Zhang J."/>
            <person name="Jiao W."/>
            <person name="Li J."/>
            <person name="Xun X."/>
            <person name="Sun Y."/>
            <person name="Guo X."/>
            <person name="Huan P."/>
            <person name="Dong B."/>
            <person name="Zhang L."/>
            <person name="Hu X."/>
            <person name="Sun X."/>
            <person name="Wang J."/>
            <person name="Zhao C."/>
            <person name="Wang Y."/>
            <person name="Wang D."/>
            <person name="Huang X."/>
            <person name="Wang R."/>
            <person name="Lv J."/>
            <person name="Li Y."/>
            <person name="Zhang Z."/>
            <person name="Liu B."/>
            <person name="Lu W."/>
            <person name="Hui Y."/>
            <person name="Liang J."/>
            <person name="Zhou Z."/>
            <person name="Hou R."/>
            <person name="Li X."/>
            <person name="Liu Y."/>
            <person name="Li H."/>
            <person name="Ning X."/>
            <person name="Lin Y."/>
            <person name="Zhao L."/>
            <person name="Xing Q."/>
            <person name="Dou J."/>
            <person name="Li Y."/>
            <person name="Mao J."/>
            <person name="Guo H."/>
            <person name="Dou H."/>
            <person name="Li T."/>
            <person name="Mu C."/>
            <person name="Jiang W."/>
            <person name="Fu Q."/>
            <person name="Fu X."/>
            <person name="Miao Y."/>
            <person name="Liu J."/>
            <person name="Yu Q."/>
            <person name="Li R."/>
            <person name="Liao H."/>
            <person name="Li X."/>
            <person name="Kong Y."/>
            <person name="Jiang Z."/>
            <person name="Chourrout D."/>
            <person name="Li R."/>
            <person name="Bao Z."/>
        </authorList>
    </citation>
    <scope>NUCLEOTIDE SEQUENCE [LARGE SCALE GENOMIC DNA]</scope>
    <source>
        <strain evidence="11 12">PY_sf001</strain>
    </source>
</reference>
<dbReference type="Pfam" id="PF14604">
    <property type="entry name" value="SH3_9"/>
    <property type="match status" value="1"/>
</dbReference>
<dbReference type="Gene3D" id="1.20.1270.60">
    <property type="entry name" value="Arfaptin homology (AH) domain/BAR domain"/>
    <property type="match status" value="1"/>
</dbReference>
<evidence type="ECO:0000313" key="11">
    <source>
        <dbReference type="EMBL" id="OWF43136.1"/>
    </source>
</evidence>
<dbReference type="SMART" id="SM00055">
    <property type="entry name" value="FCH"/>
    <property type="match status" value="1"/>
</dbReference>
<dbReference type="Gene3D" id="2.30.30.40">
    <property type="entry name" value="SH3 Domains"/>
    <property type="match status" value="1"/>
</dbReference>
<dbReference type="PROSITE" id="PS50002">
    <property type="entry name" value="SH3"/>
    <property type="match status" value="1"/>
</dbReference>
<dbReference type="Pfam" id="PF00611">
    <property type="entry name" value="FCH"/>
    <property type="match status" value="1"/>
</dbReference>
<keyword evidence="3" id="KW-0963">Cytoplasm</keyword>
<dbReference type="Gene3D" id="6.10.140.470">
    <property type="match status" value="1"/>
</dbReference>
<keyword evidence="12" id="KW-1185">Reference proteome</keyword>
<evidence type="ECO:0000256" key="1">
    <source>
        <dbReference type="ARBA" id="ARBA00004245"/>
    </source>
</evidence>
<gene>
    <name evidence="11" type="ORF">KP79_PYT19742</name>
</gene>
<evidence type="ECO:0000256" key="3">
    <source>
        <dbReference type="ARBA" id="ARBA00022490"/>
    </source>
</evidence>
<keyword evidence="2 7" id="KW-0728">SH3 domain</keyword>
<comment type="caution">
    <text evidence="11">The sequence shown here is derived from an EMBL/GenBank/DDBJ whole genome shotgun (WGS) entry which is preliminary data.</text>
</comment>
<feature type="domain" description="F-BAR" evidence="10">
    <location>
        <begin position="32"/>
        <end position="293"/>
    </location>
</feature>
<accession>A0A210Q322</accession>
<evidence type="ECO:0000259" key="9">
    <source>
        <dbReference type="PROSITE" id="PS50002"/>
    </source>
</evidence>